<reference evidence="1 2" key="1">
    <citation type="submission" date="2018-11" db="EMBL/GenBank/DDBJ databases">
        <authorList>
            <person name="Na S.W."/>
            <person name="Baik M."/>
        </authorList>
    </citation>
    <scope>NUCLEOTIDE SEQUENCE [LARGE SCALE GENOMIC DNA]</scope>
    <source>
        <strain evidence="1 2">E39</strain>
    </source>
</reference>
<evidence type="ECO:0008006" key="3">
    <source>
        <dbReference type="Google" id="ProtNLM"/>
    </source>
</evidence>
<protein>
    <recommendedName>
        <fullName evidence="3">Lipopolysaccharide kinase (Kdo/WaaP) family protein</fullName>
    </recommendedName>
</protein>
<keyword evidence="2" id="KW-1185">Reference proteome</keyword>
<sequence length="265" mass="30438">MSYSYTINPKHADNERLEAFLKALPDVFQTTGEVLYQGRNVVKRIEEDGMPVLVVKAFGIRNIFQKTAYSFFEHNKARKAYDNALILQREGFLTPEPYAFAEEKSKGWITGCYLATAETRRQPLMAYFEKADGELPGLIAELAAFFANLHKKGILHHDLNSTNILPEKTPDGWTFELIDNNRMDYVRGAVPALKECYENMTRFTGDMELFKTFAGAYVACRDLPKEETGTLIATKRHHDNAYSRRKMITHPIRAYRNHKATKKDK</sequence>
<dbReference type="AlphaFoldDB" id="A0A5P8E7U9"/>
<dbReference type="SUPFAM" id="SSF56112">
    <property type="entry name" value="Protein kinase-like (PK-like)"/>
    <property type="match status" value="1"/>
</dbReference>
<organism evidence="1 2">
    <name type="scientific">Pseudoprevotella muciniphila</name>
    <dbReference type="NCBI Taxonomy" id="2133944"/>
    <lineage>
        <taxon>Bacteria</taxon>
        <taxon>Pseudomonadati</taxon>
        <taxon>Bacteroidota</taxon>
        <taxon>Bacteroidia</taxon>
        <taxon>Bacteroidales</taxon>
        <taxon>Prevotellaceae</taxon>
        <taxon>Pseudoprevotella</taxon>
    </lineage>
</organism>
<name>A0A5P8E7U9_9BACT</name>
<proteinExistence type="predicted"/>
<dbReference type="KEGG" id="alq:C7Y71_008320"/>
<dbReference type="RefSeq" id="WP_111899238.1">
    <property type="nucleotide sequence ID" value="NZ_CP033459.1"/>
</dbReference>
<evidence type="ECO:0000313" key="1">
    <source>
        <dbReference type="EMBL" id="QFQ13024.1"/>
    </source>
</evidence>
<dbReference type="OrthoDB" id="9773772at2"/>
<dbReference type="Pfam" id="PF06293">
    <property type="entry name" value="Kdo"/>
    <property type="match status" value="1"/>
</dbReference>
<dbReference type="Gene3D" id="1.10.510.10">
    <property type="entry name" value="Transferase(Phosphotransferase) domain 1"/>
    <property type="match status" value="1"/>
</dbReference>
<gene>
    <name evidence="1" type="ORF">C7Y71_008320</name>
</gene>
<accession>A0A5P8E7U9</accession>
<dbReference type="Proteomes" id="UP000249375">
    <property type="component" value="Chromosome"/>
</dbReference>
<dbReference type="InterPro" id="IPR011009">
    <property type="entry name" value="Kinase-like_dom_sf"/>
</dbReference>
<evidence type="ECO:0000313" key="2">
    <source>
        <dbReference type="Proteomes" id="UP000249375"/>
    </source>
</evidence>
<dbReference type="EMBL" id="CP033459">
    <property type="protein sequence ID" value="QFQ13024.1"/>
    <property type="molecule type" value="Genomic_DNA"/>
</dbReference>